<feature type="compositionally biased region" description="Low complexity" evidence="8">
    <location>
        <begin position="580"/>
        <end position="590"/>
    </location>
</feature>
<feature type="domain" description="RING-type" evidence="9">
    <location>
        <begin position="125"/>
        <end position="164"/>
    </location>
</feature>
<dbReference type="PROSITE" id="PS00518">
    <property type="entry name" value="ZF_RING_1"/>
    <property type="match status" value="1"/>
</dbReference>
<evidence type="ECO:0000313" key="11">
    <source>
        <dbReference type="Proteomes" id="UP000053477"/>
    </source>
</evidence>
<dbReference type="PANTHER" id="PTHR12983">
    <property type="entry name" value="RING FINGER 10 FAMILY MEMBER"/>
    <property type="match status" value="1"/>
</dbReference>
<organism evidence="10 11">
    <name type="scientific">Schizopora paradoxa</name>
    <dbReference type="NCBI Taxonomy" id="27342"/>
    <lineage>
        <taxon>Eukaryota</taxon>
        <taxon>Fungi</taxon>
        <taxon>Dikarya</taxon>
        <taxon>Basidiomycota</taxon>
        <taxon>Agaricomycotina</taxon>
        <taxon>Agaricomycetes</taxon>
        <taxon>Hymenochaetales</taxon>
        <taxon>Schizoporaceae</taxon>
        <taxon>Schizopora</taxon>
    </lineage>
</organism>
<reference evidence="10 11" key="1">
    <citation type="submission" date="2015-04" db="EMBL/GenBank/DDBJ databases">
        <title>Complete genome sequence of Schizopora paradoxa KUC8140, a cosmopolitan wood degrader in East Asia.</title>
        <authorList>
            <consortium name="DOE Joint Genome Institute"/>
            <person name="Min B."/>
            <person name="Park H."/>
            <person name="Jang Y."/>
            <person name="Kim J.-J."/>
            <person name="Kim K.H."/>
            <person name="Pangilinan J."/>
            <person name="Lipzen A."/>
            <person name="Riley R."/>
            <person name="Grigoriev I.V."/>
            <person name="Spatafora J.W."/>
            <person name="Choi I.-G."/>
        </authorList>
    </citation>
    <scope>NUCLEOTIDE SEQUENCE [LARGE SCALE GENOMIC DNA]</scope>
    <source>
        <strain evidence="10 11">KUC8140</strain>
    </source>
</reference>
<sequence>MSTATVKPSATPPKRSGKKMAHGESLNHLLNFSLPPRRSQAPQSLPRRSRKTTNSYEIWNKEKFLNAQYRFVMKPTGDYTVHFADPDIYFQWQDILQVIIPRYSALEAAAGKHGDQADGEGLTTCPICLSTPSAPRMTKCGHVFCFPCVLHYLNVSERSQCPICFDTISDKQLKCVKWFDEASTSPVHTPIHPASSSSSEGEAPKPGSILRMRLIERQQISTLALPRSKTWPSNLIPPLQAPFHFLPDVYRFARFMLATPGYILETLSRDLDELDVERRLLNAHGDDLGLMFVTLAEEKVRRQIEKATALETEQLMDTIAGLKQDLADLELRHSKQSQYAQPLESDTDGAVPAPEAFLATRQSPFTPSLPAKSTSKGNRNQRQRRNAIPPASTYYYYQAASGAPIFLHPLDIRILLARYESYSSFPDEISVRVEAIGEGSIDDDMRRRCKYLAHFPESADVVFIEADLRDVVGAQHLHAFEGALRIRRNKRKEQERKDDRARARAEEHERQKQYTRPVQTESRPASIIPDFVNVIEPVGLGAPAVAEVEPPPSVPQQLAGAWGQRSFASALHSPAPPPGQRARGGQSRAQDGGERDWDIDAAWDDLDVAAPRGKSRRKGGAKLVIIGGVGGRKR</sequence>
<keyword evidence="5" id="KW-0862">Zinc</keyword>
<dbReference type="InterPro" id="IPR018957">
    <property type="entry name" value="Znf_C3HC4_RING-type"/>
</dbReference>
<feature type="compositionally biased region" description="Polar residues" evidence="8">
    <location>
        <begin position="362"/>
        <end position="378"/>
    </location>
</feature>
<feature type="coiled-coil region" evidence="7">
    <location>
        <begin position="264"/>
        <end position="332"/>
    </location>
</feature>
<evidence type="ECO:0000256" key="6">
    <source>
        <dbReference type="PROSITE-ProRule" id="PRU00175"/>
    </source>
</evidence>
<dbReference type="GO" id="GO:0045944">
    <property type="term" value="P:positive regulation of transcription by RNA polymerase II"/>
    <property type="evidence" value="ECO:0007669"/>
    <property type="project" value="TreeGrafter"/>
</dbReference>
<evidence type="ECO:0000256" key="7">
    <source>
        <dbReference type="SAM" id="Coils"/>
    </source>
</evidence>
<evidence type="ECO:0000256" key="3">
    <source>
        <dbReference type="ARBA" id="ARBA00022723"/>
    </source>
</evidence>
<feature type="region of interest" description="Disordered" evidence="8">
    <location>
        <begin position="569"/>
        <end position="598"/>
    </location>
</feature>
<dbReference type="Proteomes" id="UP000053477">
    <property type="component" value="Unassembled WGS sequence"/>
</dbReference>
<dbReference type="OrthoDB" id="3248634at2759"/>
<feature type="region of interest" description="Disordered" evidence="8">
    <location>
        <begin position="490"/>
        <end position="523"/>
    </location>
</feature>
<evidence type="ECO:0000259" key="9">
    <source>
        <dbReference type="PROSITE" id="PS50089"/>
    </source>
</evidence>
<feature type="compositionally biased region" description="Basic and acidic residues" evidence="8">
    <location>
        <begin position="492"/>
        <end position="512"/>
    </location>
</feature>
<dbReference type="STRING" id="27342.A0A0H2R8L8"/>
<dbReference type="Pfam" id="PF00097">
    <property type="entry name" value="zf-C3HC4"/>
    <property type="match status" value="1"/>
</dbReference>
<dbReference type="SMART" id="SM00184">
    <property type="entry name" value="RING"/>
    <property type="match status" value="1"/>
</dbReference>
<dbReference type="PROSITE" id="PS50089">
    <property type="entry name" value="ZF_RING_2"/>
    <property type="match status" value="1"/>
</dbReference>
<dbReference type="InterPro" id="IPR001841">
    <property type="entry name" value="Znf_RING"/>
</dbReference>
<evidence type="ECO:0000256" key="4">
    <source>
        <dbReference type="ARBA" id="ARBA00022771"/>
    </source>
</evidence>
<dbReference type="InterPro" id="IPR017907">
    <property type="entry name" value="Znf_RING_CS"/>
</dbReference>
<evidence type="ECO:0000256" key="2">
    <source>
        <dbReference type="ARBA" id="ARBA00022490"/>
    </source>
</evidence>
<dbReference type="EMBL" id="KQ086124">
    <property type="protein sequence ID" value="KLO07707.1"/>
    <property type="molecule type" value="Genomic_DNA"/>
</dbReference>
<dbReference type="PANTHER" id="PTHR12983:SF9">
    <property type="entry name" value="E3 UBIQUITIN-PROTEIN LIGASE RNF10"/>
    <property type="match status" value="1"/>
</dbReference>
<evidence type="ECO:0000256" key="1">
    <source>
        <dbReference type="ARBA" id="ARBA00004496"/>
    </source>
</evidence>
<keyword evidence="11" id="KW-1185">Reference proteome</keyword>
<evidence type="ECO:0000313" key="10">
    <source>
        <dbReference type="EMBL" id="KLO07707.1"/>
    </source>
</evidence>
<dbReference type="AlphaFoldDB" id="A0A0H2R8L8"/>
<feature type="region of interest" description="Disordered" evidence="8">
    <location>
        <begin position="186"/>
        <end position="206"/>
    </location>
</feature>
<evidence type="ECO:0000256" key="5">
    <source>
        <dbReference type="ARBA" id="ARBA00022833"/>
    </source>
</evidence>
<accession>A0A0H2R8L8</accession>
<dbReference type="CDD" id="cd16536">
    <property type="entry name" value="RING-HC_RNF10"/>
    <property type="match status" value="1"/>
</dbReference>
<dbReference type="InParanoid" id="A0A0H2R8L8"/>
<dbReference type="Gene3D" id="3.30.40.10">
    <property type="entry name" value="Zinc/RING finger domain, C3HC4 (zinc finger)"/>
    <property type="match status" value="1"/>
</dbReference>
<protein>
    <recommendedName>
        <fullName evidence="9">RING-type domain-containing protein</fullName>
    </recommendedName>
</protein>
<feature type="region of interest" description="Disordered" evidence="8">
    <location>
        <begin position="610"/>
        <end position="634"/>
    </location>
</feature>
<dbReference type="GO" id="GO:0005737">
    <property type="term" value="C:cytoplasm"/>
    <property type="evidence" value="ECO:0007669"/>
    <property type="project" value="UniProtKB-SubCell"/>
</dbReference>
<comment type="subcellular location">
    <subcellularLocation>
        <location evidence="1">Cytoplasm</location>
    </subcellularLocation>
</comment>
<dbReference type="InterPro" id="IPR013083">
    <property type="entry name" value="Znf_RING/FYVE/PHD"/>
</dbReference>
<proteinExistence type="predicted"/>
<dbReference type="SUPFAM" id="SSF57850">
    <property type="entry name" value="RING/U-box"/>
    <property type="match status" value="1"/>
</dbReference>
<dbReference type="GO" id="GO:0000976">
    <property type="term" value="F:transcription cis-regulatory region binding"/>
    <property type="evidence" value="ECO:0007669"/>
    <property type="project" value="TreeGrafter"/>
</dbReference>
<dbReference type="GO" id="GO:0008270">
    <property type="term" value="F:zinc ion binding"/>
    <property type="evidence" value="ECO:0007669"/>
    <property type="project" value="UniProtKB-KW"/>
</dbReference>
<dbReference type="InterPro" id="IPR039739">
    <property type="entry name" value="MAG2/RNF10"/>
</dbReference>
<evidence type="ECO:0000256" key="8">
    <source>
        <dbReference type="SAM" id="MobiDB-lite"/>
    </source>
</evidence>
<gene>
    <name evidence="10" type="ORF">SCHPADRAFT_909229</name>
</gene>
<name>A0A0H2R8L8_9AGAM</name>
<keyword evidence="2" id="KW-0963">Cytoplasm</keyword>
<feature type="compositionally biased region" description="Polar residues" evidence="8">
    <location>
        <begin position="514"/>
        <end position="523"/>
    </location>
</feature>
<dbReference type="FunCoup" id="A0A0H2R8L8">
    <property type="interactions" value="308"/>
</dbReference>
<feature type="compositionally biased region" description="Low complexity" evidence="8">
    <location>
        <begin position="194"/>
        <end position="206"/>
    </location>
</feature>
<feature type="region of interest" description="Disordered" evidence="8">
    <location>
        <begin position="362"/>
        <end position="387"/>
    </location>
</feature>
<keyword evidence="7" id="KW-0175">Coiled coil</keyword>
<keyword evidence="4 6" id="KW-0863">Zinc-finger</keyword>
<keyword evidence="3" id="KW-0479">Metal-binding</keyword>
<feature type="region of interest" description="Disordered" evidence="8">
    <location>
        <begin position="1"/>
        <end position="22"/>
    </location>
</feature>